<dbReference type="Gene3D" id="3.40.50.1820">
    <property type="entry name" value="alpha/beta hydrolase"/>
    <property type="match status" value="1"/>
</dbReference>
<keyword evidence="2" id="KW-0153">Cholesterol metabolism</keyword>
<dbReference type="InterPro" id="IPR052542">
    <property type="entry name" value="Cholesterol_Oxidase"/>
</dbReference>
<dbReference type="AlphaFoldDB" id="A0A3S3M8E4"/>
<reference evidence="17 18" key="1">
    <citation type="journal article" date="2019" name="Nat. Plants">
        <title>Stout camphor tree genome fills gaps in understanding of flowering plant genome evolution.</title>
        <authorList>
            <person name="Chaw S.M."/>
            <person name="Liu Y.C."/>
            <person name="Wu Y.W."/>
            <person name="Wang H.Y."/>
            <person name="Lin C.I."/>
            <person name="Wu C.S."/>
            <person name="Ke H.M."/>
            <person name="Chang L.Y."/>
            <person name="Hsu C.Y."/>
            <person name="Yang H.T."/>
            <person name="Sudianto E."/>
            <person name="Hsu M.H."/>
            <person name="Wu K.P."/>
            <person name="Wang L.N."/>
            <person name="Leebens-Mack J.H."/>
            <person name="Tsai I.J."/>
        </authorList>
    </citation>
    <scope>NUCLEOTIDE SEQUENCE [LARGE SCALE GENOMIC DNA]</scope>
    <source>
        <strain evidence="18">cv. Chaw 1501</strain>
        <tissue evidence="17">Young leaves</tissue>
    </source>
</reference>
<dbReference type="GO" id="GO:0016995">
    <property type="term" value="F:cholesterol oxidase activity"/>
    <property type="evidence" value="ECO:0007669"/>
    <property type="project" value="UniProtKB-EC"/>
</dbReference>
<evidence type="ECO:0000313" key="18">
    <source>
        <dbReference type="Proteomes" id="UP000283530"/>
    </source>
</evidence>
<dbReference type="PROSITE" id="PS00198">
    <property type="entry name" value="4FE4S_FER_1"/>
    <property type="match status" value="1"/>
</dbReference>
<evidence type="ECO:0000259" key="16">
    <source>
        <dbReference type="PROSITE" id="PS51379"/>
    </source>
</evidence>
<evidence type="ECO:0000256" key="6">
    <source>
        <dbReference type="ARBA" id="ARBA00023098"/>
    </source>
</evidence>
<keyword evidence="8" id="KW-0753">Steroid metabolism</keyword>
<dbReference type="Gene3D" id="3.50.50.60">
    <property type="entry name" value="FAD/NAD(P)-binding domain"/>
    <property type="match status" value="3"/>
</dbReference>
<evidence type="ECO:0000313" key="17">
    <source>
        <dbReference type="EMBL" id="RWR71836.1"/>
    </source>
</evidence>
<dbReference type="Pfam" id="PF05199">
    <property type="entry name" value="GMC_oxred_C"/>
    <property type="match status" value="1"/>
</dbReference>
<keyword evidence="15" id="KW-0472">Membrane</keyword>
<proteinExistence type="predicted"/>
<dbReference type="SUPFAM" id="SSF51905">
    <property type="entry name" value="FAD/NAD(P)-binding domain"/>
    <property type="match status" value="1"/>
</dbReference>
<dbReference type="EMBL" id="QPKB01000001">
    <property type="protein sequence ID" value="RWR71836.1"/>
    <property type="molecule type" value="Genomic_DNA"/>
</dbReference>
<dbReference type="EC" id="1.1.3.6" evidence="12"/>
<evidence type="ECO:0000256" key="10">
    <source>
        <dbReference type="ARBA" id="ARBA00038856"/>
    </source>
</evidence>
<accession>A0A3S3M8E4</accession>
<dbReference type="GO" id="GO:0004769">
    <property type="term" value="F:steroid Delta-isomerase activity"/>
    <property type="evidence" value="ECO:0007669"/>
    <property type="project" value="UniProtKB-EC"/>
</dbReference>
<keyword evidence="15" id="KW-1133">Transmembrane helix</keyword>
<dbReference type="Pfam" id="PF13450">
    <property type="entry name" value="NAD_binding_8"/>
    <property type="match status" value="1"/>
</dbReference>
<keyword evidence="4" id="KW-0274">FAD</keyword>
<evidence type="ECO:0000256" key="9">
    <source>
        <dbReference type="ARBA" id="ARBA00023235"/>
    </source>
</evidence>
<dbReference type="SUPFAM" id="SSF53474">
    <property type="entry name" value="alpha/beta-Hydrolases"/>
    <property type="match status" value="1"/>
</dbReference>
<dbReference type="PANTHER" id="PTHR47470">
    <property type="entry name" value="CHOLESTEROL OXIDASE"/>
    <property type="match status" value="1"/>
</dbReference>
<dbReference type="InterPro" id="IPR007867">
    <property type="entry name" value="GMC_OxRtase_C"/>
</dbReference>
<feature type="domain" description="4Fe-4S ferredoxin-type" evidence="16">
    <location>
        <begin position="190"/>
        <end position="220"/>
    </location>
</feature>
<dbReference type="PROSITE" id="PS51379">
    <property type="entry name" value="4FE4S_FER_2"/>
    <property type="match status" value="1"/>
</dbReference>
<gene>
    <name evidence="17" type="ORF">CKAN_00002000</name>
</gene>
<evidence type="ECO:0000256" key="14">
    <source>
        <dbReference type="ARBA" id="ARBA00049778"/>
    </source>
</evidence>
<keyword evidence="15" id="KW-0812">Transmembrane</keyword>
<feature type="transmembrane region" description="Helical" evidence="15">
    <location>
        <begin position="1180"/>
        <end position="1199"/>
    </location>
</feature>
<evidence type="ECO:0000256" key="7">
    <source>
        <dbReference type="ARBA" id="ARBA00023166"/>
    </source>
</evidence>
<organism evidence="17 18">
    <name type="scientific">Cinnamomum micranthum f. kanehirae</name>
    <dbReference type="NCBI Taxonomy" id="337451"/>
    <lineage>
        <taxon>Eukaryota</taxon>
        <taxon>Viridiplantae</taxon>
        <taxon>Streptophyta</taxon>
        <taxon>Embryophyta</taxon>
        <taxon>Tracheophyta</taxon>
        <taxon>Spermatophyta</taxon>
        <taxon>Magnoliopsida</taxon>
        <taxon>Magnoliidae</taxon>
        <taxon>Laurales</taxon>
        <taxon>Lauraceae</taxon>
        <taxon>Cinnamomum</taxon>
    </lineage>
</organism>
<protein>
    <recommendedName>
        <fullName evidence="13">Cholesterol oxidase</fullName>
        <ecNumber evidence="12">1.1.3.6</ecNumber>
        <ecNumber evidence="10">5.3.3.1</ecNumber>
    </recommendedName>
    <alternativeName>
        <fullName evidence="14">Cholesterol isomerase</fullName>
    </alternativeName>
</protein>
<dbReference type="OrthoDB" id="9974421at2759"/>
<dbReference type="Proteomes" id="UP000283530">
    <property type="component" value="Unassembled WGS sequence"/>
</dbReference>
<evidence type="ECO:0000256" key="13">
    <source>
        <dbReference type="ARBA" id="ARBA00049744"/>
    </source>
</evidence>
<evidence type="ECO:0000256" key="11">
    <source>
        <dbReference type="ARBA" id="ARBA00049645"/>
    </source>
</evidence>
<evidence type="ECO:0000256" key="1">
    <source>
        <dbReference type="ARBA" id="ARBA00001974"/>
    </source>
</evidence>
<keyword evidence="3" id="KW-0285">Flavoprotein</keyword>
<keyword evidence="18" id="KW-1185">Reference proteome</keyword>
<keyword evidence="9" id="KW-0413">Isomerase</keyword>
<dbReference type="EC" id="5.3.3.1" evidence="10"/>
<evidence type="ECO:0000256" key="15">
    <source>
        <dbReference type="SAM" id="Phobius"/>
    </source>
</evidence>
<dbReference type="InterPro" id="IPR017900">
    <property type="entry name" value="4Fe4S_Fe_S_CS"/>
</dbReference>
<sequence>MARVYDREMKGRRDSDGFCLGDVGYDAVIVGSGYGGSVAACRMSMAGIKVCLIEKGRRWEASDFPTNSSQIMSEVRVESKGGSFGRKDALFQLHDQGDSFAGTICGLGGGSLANAGLMVPTPARVKRDPRWPKEWQVDWEACEAHAVAMVNPQDNPVEFATATAMREAYEETEESSPSLVKQSVNFTHEKEPDSKGLEPCVACGNCLSGCPYNAKKSNDKNYIGLAIQASSGCTVITECEVQYIVKAANEDYSENGDINGKQRGRRWHIYFDNLEYISANFVILSAGVLGTTQILFQSERRGLKVSERLGFGFSSNGSNVAYLDGSSAPINGQGLKKAEFSKIPLQDRPGPTISSSYTSSVGFTIQSAIIPTAYPHLLLKGIATYGWPNNYWFLHDVIDKLKYTIGVRSSKGMILNSMGYDSGNGRITLDKSTEKINFTAADDPLLPRKVKALQRITTRLGGNLFMSRYRSMSVHLSGGCNAATDPSQGVCNPNGQVFKPQNDPQAVHQGLYVCDASLIPCPIGTSPCLSILAVAEHVSKHLVEDIIEYNKNFNHPNSVPNGEVEAQAFIDKKDLQVVSSELHQGINGESIKRRMGSSNEVLVKEKMTGHLGGMPCTVYLIMKMNSGNQRSHNKGNVTGGESHPILRGKVGGYVFSEFVQKDKLYIIDGSVDMCSLDCRTPYTQYMRYRLLLASASGSRYLLEGSKIMNPYLVASYALAETRTLHVTFKEIRPKDDSLEEPLNLTGQLRVSIVELMRSLVTLKGHQRGKFVYHLLQSFFRTYILQSPRLSHLDFSSFNLTQKPYPPSTLHEIKTDDGFIITCKQWLPNGEKKPYPVLLIGGYVHEVFSLPTEPRDMVRTLLDEGYETWVLQSRLHPFHPANYFTLDDIGKFDIPSAIAKIRELHGPSSKVHVVGHCAGGLCIHISLMGDHTSASNIASLSCTNSSMYFKLTNLARVKLRLPLLPITMAVLGKSKILPLLESLNESPIQWLVKSILRLIPRYERCTCKECEVVSGVFGNAFWHENVSPTLHHWVNKHSQPQLPVSGLLQIGKIGNKGHIVDAYGNDIYLIHPERMSLPTLYITGGRTLLTTPETSLFAHEYMKLHQPGFHHRREVVEGFGHSDVFLGEEAYKKIFPHILSHMKFVEQQRNGATTMNMEERSYRKEASSWGNSNEENGGSGALISILILAVSIIVMVFFFTRTTTGI</sequence>
<dbReference type="GO" id="GO:0050660">
    <property type="term" value="F:flavin adenine dinucleotide binding"/>
    <property type="evidence" value="ECO:0007669"/>
    <property type="project" value="InterPro"/>
</dbReference>
<keyword evidence="6" id="KW-0443">Lipid metabolism</keyword>
<dbReference type="InterPro" id="IPR029058">
    <property type="entry name" value="AB_hydrolase_fold"/>
</dbReference>
<name>A0A3S3M8E4_9MAGN</name>
<comment type="pathway">
    <text evidence="11">Steroid metabolism; cholesterol degradation.</text>
</comment>
<comment type="caution">
    <text evidence="17">The sequence shown here is derived from an EMBL/GenBank/DDBJ whole genome shotgun (WGS) entry which is preliminary data.</text>
</comment>
<evidence type="ECO:0000256" key="3">
    <source>
        <dbReference type="ARBA" id="ARBA00022630"/>
    </source>
</evidence>
<evidence type="ECO:0000256" key="12">
    <source>
        <dbReference type="ARBA" id="ARBA00049723"/>
    </source>
</evidence>
<dbReference type="STRING" id="337451.A0A3S3M8E4"/>
<dbReference type="GO" id="GO:0008203">
    <property type="term" value="P:cholesterol metabolic process"/>
    <property type="evidence" value="ECO:0007669"/>
    <property type="project" value="UniProtKB-KW"/>
</dbReference>
<dbReference type="InterPro" id="IPR000172">
    <property type="entry name" value="GMC_OxRdtase_N"/>
</dbReference>
<keyword evidence="7" id="KW-1207">Sterol metabolism</keyword>
<evidence type="ECO:0000256" key="8">
    <source>
        <dbReference type="ARBA" id="ARBA00023221"/>
    </source>
</evidence>
<dbReference type="Pfam" id="PF00732">
    <property type="entry name" value="GMC_oxred_N"/>
    <property type="match status" value="1"/>
</dbReference>
<evidence type="ECO:0000256" key="2">
    <source>
        <dbReference type="ARBA" id="ARBA00022548"/>
    </source>
</evidence>
<evidence type="ECO:0000256" key="4">
    <source>
        <dbReference type="ARBA" id="ARBA00022827"/>
    </source>
</evidence>
<evidence type="ECO:0000256" key="5">
    <source>
        <dbReference type="ARBA" id="ARBA00023002"/>
    </source>
</evidence>
<comment type="cofactor">
    <cofactor evidence="1">
        <name>FAD</name>
        <dbReference type="ChEBI" id="CHEBI:57692"/>
    </cofactor>
</comment>
<keyword evidence="5" id="KW-0560">Oxidoreductase</keyword>
<dbReference type="InterPro" id="IPR017896">
    <property type="entry name" value="4Fe4S_Fe-S-bd"/>
</dbReference>
<dbReference type="InterPro" id="IPR036188">
    <property type="entry name" value="FAD/NAD-bd_sf"/>
</dbReference>
<dbReference type="PANTHER" id="PTHR47470:SF1">
    <property type="entry name" value="FAD-DEPENDENT OXIDOREDUCTASE 2 FAD BINDING DOMAIN-CONTAINING PROTEIN"/>
    <property type="match status" value="1"/>
</dbReference>